<dbReference type="Pfam" id="PF13180">
    <property type="entry name" value="PDZ_2"/>
    <property type="match status" value="1"/>
</dbReference>
<dbReference type="EMBL" id="JAVDDT010000001">
    <property type="protein sequence ID" value="MDQ2068401.1"/>
    <property type="molecule type" value="Genomic_DNA"/>
</dbReference>
<feature type="signal peptide" evidence="2">
    <location>
        <begin position="1"/>
        <end position="25"/>
    </location>
</feature>
<protein>
    <submittedName>
        <fullName evidence="4">PDZ domain-containing protein</fullName>
    </submittedName>
</protein>
<sequence>MKSAALFLSTVLAAFAIAVPAQALAGDSAWVGAQFEEVGERAQSLGLDRFDHARIAGLSQGGPAQAAGLRQGDVIVSIDGESVSRQQLMARLEAASPGDRWQVEVSRDGLLGELALTLGQPPAVDPPRGDAQSGAGSESAENQIASPHGVEYTPTQAYMAARTAFAGYLQEDMNGDFELEGFIYRGRIFGKFAERHGMYMGFDLMYGLIALADDRPHLNEVGMQLGYFIEPVQNVIVYGAGGFNYVSFVVPVGTGSGDDDFSLNLQFGAAVGITPNMAVHAAYRLEPNDLIDQPILDIGLDVGPVFAGLRRFMDSDINQVIIGYGMSF</sequence>
<organism evidence="4 5">
    <name type="scientific">Natronospira bacteriovora</name>
    <dbReference type="NCBI Taxonomy" id="3069753"/>
    <lineage>
        <taxon>Bacteria</taxon>
        <taxon>Pseudomonadati</taxon>
        <taxon>Pseudomonadota</taxon>
        <taxon>Gammaproteobacteria</taxon>
        <taxon>Natronospirales</taxon>
        <taxon>Natronospiraceae</taxon>
        <taxon>Natronospira</taxon>
    </lineage>
</organism>
<dbReference type="Gene3D" id="2.30.42.10">
    <property type="match status" value="1"/>
</dbReference>
<feature type="domain" description="PDZ" evidence="3">
    <location>
        <begin position="32"/>
        <end position="95"/>
    </location>
</feature>
<keyword evidence="2" id="KW-0732">Signal</keyword>
<reference evidence="4 5" key="1">
    <citation type="submission" date="2023-08" db="EMBL/GenBank/DDBJ databases">
        <title>Whole-genome sequencing of halo(alkali)philic microorganisms from hypersaline lakes.</title>
        <authorList>
            <person name="Sorokin D.Y."/>
            <person name="Abbas B."/>
            <person name="Merkel A.Y."/>
        </authorList>
    </citation>
    <scope>NUCLEOTIDE SEQUENCE [LARGE SCALE GENOMIC DNA]</scope>
    <source>
        <strain evidence="4 5">AB-CW4</strain>
    </source>
</reference>
<feature type="compositionally biased region" description="Polar residues" evidence="1">
    <location>
        <begin position="134"/>
        <end position="145"/>
    </location>
</feature>
<feature type="chain" id="PRO_5047060303" evidence="2">
    <location>
        <begin position="26"/>
        <end position="328"/>
    </location>
</feature>
<feature type="region of interest" description="Disordered" evidence="1">
    <location>
        <begin position="118"/>
        <end position="148"/>
    </location>
</feature>
<evidence type="ECO:0000313" key="5">
    <source>
        <dbReference type="Proteomes" id="UP001239019"/>
    </source>
</evidence>
<evidence type="ECO:0000256" key="1">
    <source>
        <dbReference type="SAM" id="MobiDB-lite"/>
    </source>
</evidence>
<dbReference type="SUPFAM" id="SSF50156">
    <property type="entry name" value="PDZ domain-like"/>
    <property type="match status" value="1"/>
</dbReference>
<dbReference type="SMART" id="SM00228">
    <property type="entry name" value="PDZ"/>
    <property type="match status" value="1"/>
</dbReference>
<dbReference type="InterPro" id="IPR011250">
    <property type="entry name" value="OMP/PagP_B-barrel"/>
</dbReference>
<comment type="caution">
    <text evidence="4">The sequence shown here is derived from an EMBL/GenBank/DDBJ whole genome shotgun (WGS) entry which is preliminary data.</text>
</comment>
<dbReference type="InterPro" id="IPR036034">
    <property type="entry name" value="PDZ_sf"/>
</dbReference>
<proteinExistence type="predicted"/>
<dbReference type="InterPro" id="IPR001478">
    <property type="entry name" value="PDZ"/>
</dbReference>
<dbReference type="SUPFAM" id="SSF56925">
    <property type="entry name" value="OMPA-like"/>
    <property type="match status" value="1"/>
</dbReference>
<evidence type="ECO:0000313" key="4">
    <source>
        <dbReference type="EMBL" id="MDQ2068401.1"/>
    </source>
</evidence>
<dbReference type="RefSeq" id="WP_306726892.1">
    <property type="nucleotide sequence ID" value="NZ_JAVDDT010000001.1"/>
</dbReference>
<evidence type="ECO:0000256" key="2">
    <source>
        <dbReference type="SAM" id="SignalP"/>
    </source>
</evidence>
<dbReference type="Proteomes" id="UP001239019">
    <property type="component" value="Unassembled WGS sequence"/>
</dbReference>
<evidence type="ECO:0000259" key="3">
    <source>
        <dbReference type="PROSITE" id="PS50106"/>
    </source>
</evidence>
<name>A0ABU0W308_9GAMM</name>
<accession>A0ABU0W308</accession>
<keyword evidence="5" id="KW-1185">Reference proteome</keyword>
<gene>
    <name evidence="4" type="ORF">RBH19_00755</name>
</gene>
<dbReference type="PROSITE" id="PS50106">
    <property type="entry name" value="PDZ"/>
    <property type="match status" value="1"/>
</dbReference>